<sequence>MLDHPAYDVEGAVSVDDEMVGARVPQVPVLADANEFGDGQPVTAEIDGPGTAIPAHPRHARFVRIVGIGQIQQRFGVDDTAVHELVRAAVAFDDPHNQRFSFPPNDVHRFGEQLDVDLALDFDVVCDIDVGPAREIIGQPHAVLRPRQRYEFQIVVDGCG</sequence>
<reference evidence="1" key="2">
    <citation type="submission" date="2020-09" db="EMBL/GenBank/DDBJ databases">
        <authorList>
            <person name="Sun Q."/>
            <person name="Zhou Y."/>
        </authorList>
    </citation>
    <scope>NUCLEOTIDE SEQUENCE</scope>
    <source>
        <strain evidence="1">CGMCC 4.3508</strain>
    </source>
</reference>
<organism evidence="1 2">
    <name type="scientific">Nocardia jinanensis</name>
    <dbReference type="NCBI Taxonomy" id="382504"/>
    <lineage>
        <taxon>Bacteria</taxon>
        <taxon>Bacillati</taxon>
        <taxon>Actinomycetota</taxon>
        <taxon>Actinomycetes</taxon>
        <taxon>Mycobacteriales</taxon>
        <taxon>Nocardiaceae</taxon>
        <taxon>Nocardia</taxon>
    </lineage>
</organism>
<protein>
    <submittedName>
        <fullName evidence="1">Uncharacterized protein</fullName>
    </submittedName>
</protein>
<gene>
    <name evidence="1" type="ORF">GCM10011588_62770</name>
</gene>
<accession>A0A917RVX4</accession>
<dbReference type="AlphaFoldDB" id="A0A917RVX4"/>
<proteinExistence type="predicted"/>
<evidence type="ECO:0000313" key="1">
    <source>
        <dbReference type="EMBL" id="GGL39464.1"/>
    </source>
</evidence>
<dbReference type="EMBL" id="BMMH01000024">
    <property type="protein sequence ID" value="GGL39464.1"/>
    <property type="molecule type" value="Genomic_DNA"/>
</dbReference>
<reference evidence="1" key="1">
    <citation type="journal article" date="2014" name="Int. J. Syst. Evol. Microbiol.">
        <title>Complete genome sequence of Corynebacterium casei LMG S-19264T (=DSM 44701T), isolated from a smear-ripened cheese.</title>
        <authorList>
            <consortium name="US DOE Joint Genome Institute (JGI-PGF)"/>
            <person name="Walter F."/>
            <person name="Albersmeier A."/>
            <person name="Kalinowski J."/>
            <person name="Ruckert C."/>
        </authorList>
    </citation>
    <scope>NUCLEOTIDE SEQUENCE</scope>
    <source>
        <strain evidence="1">CGMCC 4.3508</strain>
    </source>
</reference>
<name>A0A917RVX4_9NOCA</name>
<keyword evidence="2" id="KW-1185">Reference proteome</keyword>
<comment type="caution">
    <text evidence="1">The sequence shown here is derived from an EMBL/GenBank/DDBJ whole genome shotgun (WGS) entry which is preliminary data.</text>
</comment>
<dbReference type="Proteomes" id="UP000638263">
    <property type="component" value="Unassembled WGS sequence"/>
</dbReference>
<evidence type="ECO:0000313" key="2">
    <source>
        <dbReference type="Proteomes" id="UP000638263"/>
    </source>
</evidence>